<dbReference type="EMBL" id="CP092423">
    <property type="protein sequence ID" value="ULP41201.1"/>
    <property type="molecule type" value="Genomic_DNA"/>
</dbReference>
<keyword evidence="6" id="KW-1185">Reference proteome</keyword>
<evidence type="ECO:0000256" key="3">
    <source>
        <dbReference type="SAM" id="MobiDB-lite"/>
    </source>
</evidence>
<sequence length="223" mass="24409">MRAEPVDVQPGDVGGAQADGRRARRERGRQAVVDAAFALILEGKIPPSAHDVAERAGVSVSSVFRNFDGLADLQVQALDRFRSRYSHLVAARPAPGADLDARIRFFVHHRVSLYEQAGPLLMLARIRALDYETMAAAVAYNRAALAAQTRECFQPETVGRTTTDASDLVSLLDALTSPEAFELLARTHGRSARQIARSWRSGLRVLISGWPPLPTSEERTIPE</sequence>
<dbReference type="Gene3D" id="1.10.357.10">
    <property type="entry name" value="Tetracycline Repressor, domain 2"/>
    <property type="match status" value="1"/>
</dbReference>
<evidence type="ECO:0000259" key="4">
    <source>
        <dbReference type="PROSITE" id="PS50977"/>
    </source>
</evidence>
<dbReference type="PANTHER" id="PTHR30055">
    <property type="entry name" value="HTH-TYPE TRANSCRIPTIONAL REGULATOR RUTR"/>
    <property type="match status" value="1"/>
</dbReference>
<protein>
    <submittedName>
        <fullName evidence="5">TetR/AcrR family transcriptional regulator</fullName>
    </submittedName>
</protein>
<dbReference type="PROSITE" id="PS50977">
    <property type="entry name" value="HTH_TETR_2"/>
    <property type="match status" value="1"/>
</dbReference>
<proteinExistence type="predicted"/>
<evidence type="ECO:0000256" key="2">
    <source>
        <dbReference type="PROSITE-ProRule" id="PRU00335"/>
    </source>
</evidence>
<evidence type="ECO:0000313" key="5">
    <source>
        <dbReference type="EMBL" id="ULP41201.1"/>
    </source>
</evidence>
<keyword evidence="1 2" id="KW-0238">DNA-binding</keyword>
<dbReference type="Proteomes" id="UP001055171">
    <property type="component" value="Chromosome"/>
</dbReference>
<feature type="DNA-binding region" description="H-T-H motif" evidence="2">
    <location>
        <begin position="48"/>
        <end position="67"/>
    </location>
</feature>
<dbReference type="InterPro" id="IPR009057">
    <property type="entry name" value="Homeodomain-like_sf"/>
</dbReference>
<dbReference type="RefSeq" id="WP_139043323.1">
    <property type="nucleotide sequence ID" value="NZ_CP092423.2"/>
</dbReference>
<gene>
    <name evidence="5" type="ORF">MJO58_20250</name>
</gene>
<feature type="region of interest" description="Disordered" evidence="3">
    <location>
        <begin position="1"/>
        <end position="27"/>
    </location>
</feature>
<accession>A0ABY3UNM1</accession>
<evidence type="ECO:0000256" key="1">
    <source>
        <dbReference type="ARBA" id="ARBA00023125"/>
    </source>
</evidence>
<dbReference type="InterPro" id="IPR001647">
    <property type="entry name" value="HTH_TetR"/>
</dbReference>
<evidence type="ECO:0000313" key="6">
    <source>
        <dbReference type="Proteomes" id="UP001055171"/>
    </source>
</evidence>
<feature type="domain" description="HTH tetR-type" evidence="4">
    <location>
        <begin position="26"/>
        <end position="85"/>
    </location>
</feature>
<dbReference type="InterPro" id="IPR050109">
    <property type="entry name" value="HTH-type_TetR-like_transc_reg"/>
</dbReference>
<organism evidence="5 6">
    <name type="scientific">Mycobacterium lentiflavum</name>
    <dbReference type="NCBI Taxonomy" id="141349"/>
    <lineage>
        <taxon>Bacteria</taxon>
        <taxon>Bacillati</taxon>
        <taxon>Actinomycetota</taxon>
        <taxon>Actinomycetes</taxon>
        <taxon>Mycobacteriales</taxon>
        <taxon>Mycobacteriaceae</taxon>
        <taxon>Mycobacterium</taxon>
        <taxon>Mycobacterium simiae complex</taxon>
    </lineage>
</organism>
<dbReference type="SUPFAM" id="SSF46689">
    <property type="entry name" value="Homeodomain-like"/>
    <property type="match status" value="1"/>
</dbReference>
<dbReference type="PANTHER" id="PTHR30055:SF223">
    <property type="entry name" value="HTH-TYPE TRANSCRIPTIONAL REGULATOR UIDR"/>
    <property type="match status" value="1"/>
</dbReference>
<reference evidence="5" key="1">
    <citation type="submission" date="2022-08" db="EMBL/GenBank/DDBJ databases">
        <title>Complete genome sequence of 14 non-tuberculosis mycobacteria type-strains.</title>
        <authorList>
            <person name="Igarashi Y."/>
            <person name="Osugi A."/>
            <person name="Mitarai S."/>
        </authorList>
    </citation>
    <scope>NUCLEOTIDE SEQUENCE</scope>
    <source>
        <strain evidence="5">ATCC 51985</strain>
    </source>
</reference>
<name>A0ABY3UNM1_MYCLN</name>